<dbReference type="Pfam" id="PF00583">
    <property type="entry name" value="Acetyltransf_1"/>
    <property type="match status" value="1"/>
</dbReference>
<dbReference type="GO" id="GO:0008080">
    <property type="term" value="F:N-acetyltransferase activity"/>
    <property type="evidence" value="ECO:0007669"/>
    <property type="project" value="InterPro"/>
</dbReference>
<evidence type="ECO:0000256" key="1">
    <source>
        <dbReference type="ARBA" id="ARBA00005395"/>
    </source>
</evidence>
<proteinExistence type="inferred from homology"/>
<organism evidence="6">
    <name type="scientific">marine metagenome</name>
    <dbReference type="NCBI Taxonomy" id="408172"/>
    <lineage>
        <taxon>unclassified sequences</taxon>
        <taxon>metagenomes</taxon>
        <taxon>ecological metagenomes</taxon>
    </lineage>
</organism>
<evidence type="ECO:0000256" key="3">
    <source>
        <dbReference type="ARBA" id="ARBA00022679"/>
    </source>
</evidence>
<dbReference type="InterPro" id="IPR016181">
    <property type="entry name" value="Acyl_CoA_acyltransferase"/>
</dbReference>
<dbReference type="Gene3D" id="3.40.630.30">
    <property type="match status" value="1"/>
</dbReference>
<feature type="non-terminal residue" evidence="6">
    <location>
        <position position="1"/>
    </location>
</feature>
<reference evidence="6" key="1">
    <citation type="submission" date="2018-05" db="EMBL/GenBank/DDBJ databases">
        <authorList>
            <person name="Lanie J.A."/>
            <person name="Ng W.-L."/>
            <person name="Kazmierczak K.M."/>
            <person name="Andrzejewski T.M."/>
            <person name="Davidsen T.M."/>
            <person name="Wayne K.J."/>
            <person name="Tettelin H."/>
            <person name="Glass J.I."/>
            <person name="Rusch D."/>
            <person name="Podicherti R."/>
            <person name="Tsui H.-C.T."/>
            <person name="Winkler M.E."/>
        </authorList>
    </citation>
    <scope>NUCLEOTIDE SEQUENCE</scope>
</reference>
<evidence type="ECO:0000259" key="5">
    <source>
        <dbReference type="PROSITE" id="PS51186"/>
    </source>
</evidence>
<dbReference type="NCBIfam" id="TIGR01575">
    <property type="entry name" value="rimI"/>
    <property type="match status" value="1"/>
</dbReference>
<accession>A0A381YN24</accession>
<dbReference type="PANTHER" id="PTHR43420">
    <property type="entry name" value="ACETYLTRANSFERASE"/>
    <property type="match status" value="1"/>
</dbReference>
<dbReference type="InterPro" id="IPR050680">
    <property type="entry name" value="YpeA/RimI_acetyltransf"/>
</dbReference>
<name>A0A381YN24_9ZZZZ</name>
<keyword evidence="2" id="KW-0963">Cytoplasm</keyword>
<protein>
    <recommendedName>
        <fullName evidence="5">N-acetyltransferase domain-containing protein</fullName>
    </recommendedName>
</protein>
<evidence type="ECO:0000256" key="2">
    <source>
        <dbReference type="ARBA" id="ARBA00022490"/>
    </source>
</evidence>
<comment type="similarity">
    <text evidence="1">Belongs to the acetyltransferase family. RimI subfamily.</text>
</comment>
<keyword evidence="3" id="KW-0808">Transferase</keyword>
<dbReference type="SUPFAM" id="SSF55729">
    <property type="entry name" value="Acyl-CoA N-acyltransferases (Nat)"/>
    <property type="match status" value="1"/>
</dbReference>
<dbReference type="EMBL" id="UINC01018534">
    <property type="protein sequence ID" value="SVA77937.1"/>
    <property type="molecule type" value="Genomic_DNA"/>
</dbReference>
<dbReference type="CDD" id="cd04301">
    <property type="entry name" value="NAT_SF"/>
    <property type="match status" value="1"/>
</dbReference>
<gene>
    <name evidence="6" type="ORF">METZ01_LOCUS130791</name>
</gene>
<dbReference type="PANTHER" id="PTHR43420:SF44">
    <property type="entry name" value="ACETYLTRANSFERASE YPEA"/>
    <property type="match status" value="1"/>
</dbReference>
<evidence type="ECO:0000313" key="6">
    <source>
        <dbReference type="EMBL" id="SVA77937.1"/>
    </source>
</evidence>
<dbReference type="PROSITE" id="PS51186">
    <property type="entry name" value="GNAT"/>
    <property type="match status" value="1"/>
</dbReference>
<evidence type="ECO:0000256" key="4">
    <source>
        <dbReference type="ARBA" id="ARBA00023315"/>
    </source>
</evidence>
<sequence>VEIENSSFEKPWKRSQLMDDIRNHIDSENWVFVQDEKVVGYIFGWIIQKEFHLHNIAVHPNYLRKKIGQKLINHIISRVADQKVNVILLEVSVNNVSARKCYQSLGFVEVGMRKDYYSKGDDAILYNLEIN</sequence>
<dbReference type="AlphaFoldDB" id="A0A381YN24"/>
<keyword evidence="4" id="KW-0012">Acyltransferase</keyword>
<dbReference type="InterPro" id="IPR000182">
    <property type="entry name" value="GNAT_dom"/>
</dbReference>
<feature type="domain" description="N-acetyltransferase" evidence="5">
    <location>
        <begin position="1"/>
        <end position="131"/>
    </location>
</feature>
<dbReference type="InterPro" id="IPR006464">
    <property type="entry name" value="AcTrfase_RimI/Ard1"/>
</dbReference>